<dbReference type="AlphaFoldDB" id="A0A3M7QGI6"/>
<proteinExistence type="predicted"/>
<evidence type="ECO:0000313" key="2">
    <source>
        <dbReference type="Proteomes" id="UP000276133"/>
    </source>
</evidence>
<keyword evidence="2" id="KW-1185">Reference proteome</keyword>
<gene>
    <name evidence="1" type="ORF">BpHYR1_017318</name>
</gene>
<reference evidence="1 2" key="1">
    <citation type="journal article" date="2018" name="Sci. Rep.">
        <title>Genomic signatures of local adaptation to the degree of environmental predictability in rotifers.</title>
        <authorList>
            <person name="Franch-Gras L."/>
            <person name="Hahn C."/>
            <person name="Garcia-Roger E.M."/>
            <person name="Carmona M.J."/>
            <person name="Serra M."/>
            <person name="Gomez A."/>
        </authorList>
    </citation>
    <scope>NUCLEOTIDE SEQUENCE [LARGE SCALE GENOMIC DNA]</scope>
    <source>
        <strain evidence="1">HYR1</strain>
    </source>
</reference>
<evidence type="ECO:0000313" key="1">
    <source>
        <dbReference type="EMBL" id="RNA10151.1"/>
    </source>
</evidence>
<comment type="caution">
    <text evidence="1">The sequence shown here is derived from an EMBL/GenBank/DDBJ whole genome shotgun (WGS) entry which is preliminary data.</text>
</comment>
<sequence length="114" mass="13002">MVNNQQFETQSEFSNLVNLYKKKKIRKSKKKKLPLPCKNFRGILAHVDSKWSEQEEEYFGYRELGLGQNSLVNGNKVFRALDPADLVDASTMVNECSMPSVVDYEQLPSPKGSD</sequence>
<dbReference type="Proteomes" id="UP000276133">
    <property type="component" value="Unassembled WGS sequence"/>
</dbReference>
<organism evidence="1 2">
    <name type="scientific">Brachionus plicatilis</name>
    <name type="common">Marine rotifer</name>
    <name type="synonym">Brachionus muelleri</name>
    <dbReference type="NCBI Taxonomy" id="10195"/>
    <lineage>
        <taxon>Eukaryota</taxon>
        <taxon>Metazoa</taxon>
        <taxon>Spiralia</taxon>
        <taxon>Gnathifera</taxon>
        <taxon>Rotifera</taxon>
        <taxon>Eurotatoria</taxon>
        <taxon>Monogononta</taxon>
        <taxon>Pseudotrocha</taxon>
        <taxon>Ploima</taxon>
        <taxon>Brachionidae</taxon>
        <taxon>Brachionus</taxon>
    </lineage>
</organism>
<dbReference type="EMBL" id="REGN01006282">
    <property type="protein sequence ID" value="RNA10151.1"/>
    <property type="molecule type" value="Genomic_DNA"/>
</dbReference>
<accession>A0A3M7QGI6</accession>
<protein>
    <submittedName>
        <fullName evidence="1">Uncharacterized protein</fullName>
    </submittedName>
</protein>
<name>A0A3M7QGI6_BRAPC</name>